<dbReference type="EMBL" id="KK107249">
    <property type="protein sequence ID" value="EZA54450.1"/>
    <property type="molecule type" value="Genomic_DNA"/>
</dbReference>
<evidence type="ECO:0000256" key="1">
    <source>
        <dbReference type="SAM" id="MobiDB-lite"/>
    </source>
</evidence>
<accession>A0A026WEC1</accession>
<dbReference type="AlphaFoldDB" id="A0A026WEC1"/>
<keyword evidence="3" id="KW-1185">Reference proteome</keyword>
<feature type="compositionally biased region" description="Basic residues" evidence="1">
    <location>
        <begin position="1"/>
        <end position="13"/>
    </location>
</feature>
<name>A0A026WEC1_OOCBI</name>
<evidence type="ECO:0000313" key="2">
    <source>
        <dbReference type="EMBL" id="EZA54450.1"/>
    </source>
</evidence>
<reference evidence="2 3" key="1">
    <citation type="journal article" date="2014" name="Curr. Biol.">
        <title>The genome of the clonal raider ant Cerapachys biroi.</title>
        <authorList>
            <person name="Oxley P.R."/>
            <person name="Ji L."/>
            <person name="Fetter-Pruneda I."/>
            <person name="McKenzie S.K."/>
            <person name="Li C."/>
            <person name="Hu H."/>
            <person name="Zhang G."/>
            <person name="Kronauer D.J."/>
        </authorList>
    </citation>
    <scope>NUCLEOTIDE SEQUENCE [LARGE SCALE GENOMIC DNA]</scope>
</reference>
<protein>
    <submittedName>
        <fullName evidence="2">Uncharacterized protein</fullName>
    </submittedName>
</protein>
<feature type="compositionally biased region" description="Basic and acidic residues" evidence="1">
    <location>
        <begin position="40"/>
        <end position="59"/>
    </location>
</feature>
<evidence type="ECO:0000313" key="3">
    <source>
        <dbReference type="Proteomes" id="UP000053097"/>
    </source>
</evidence>
<dbReference type="Proteomes" id="UP000053097">
    <property type="component" value="Unassembled WGS sequence"/>
</dbReference>
<feature type="region of interest" description="Disordered" evidence="1">
    <location>
        <begin position="1"/>
        <end position="59"/>
    </location>
</feature>
<sequence>MRRRNERKTQRKKKEGEREQRRVSERSWENYARQVRSKHIRNEAGEEATRTESRQAGKK</sequence>
<feature type="compositionally biased region" description="Basic and acidic residues" evidence="1">
    <location>
        <begin position="14"/>
        <end position="28"/>
    </location>
</feature>
<gene>
    <name evidence="2" type="ORF">X777_05716</name>
</gene>
<organism evidence="2 3">
    <name type="scientific">Ooceraea biroi</name>
    <name type="common">Clonal raider ant</name>
    <name type="synonym">Cerapachys biroi</name>
    <dbReference type="NCBI Taxonomy" id="2015173"/>
    <lineage>
        <taxon>Eukaryota</taxon>
        <taxon>Metazoa</taxon>
        <taxon>Ecdysozoa</taxon>
        <taxon>Arthropoda</taxon>
        <taxon>Hexapoda</taxon>
        <taxon>Insecta</taxon>
        <taxon>Pterygota</taxon>
        <taxon>Neoptera</taxon>
        <taxon>Endopterygota</taxon>
        <taxon>Hymenoptera</taxon>
        <taxon>Apocrita</taxon>
        <taxon>Aculeata</taxon>
        <taxon>Formicoidea</taxon>
        <taxon>Formicidae</taxon>
        <taxon>Dorylinae</taxon>
        <taxon>Ooceraea</taxon>
    </lineage>
</organism>
<proteinExistence type="predicted"/>